<name>A0A2I8VKE5_9EURY</name>
<evidence type="ECO:0000313" key="2">
    <source>
        <dbReference type="EMBL" id="AUV82402.1"/>
    </source>
</evidence>
<protein>
    <submittedName>
        <fullName evidence="2">Uncharacterized protein</fullName>
    </submittedName>
</protein>
<sequence>MADDKSGRDKQADDAERRQQQREIAAELERGDEREPPVVVEELADFEAALEELTFPATGAEIVAAIGQREIESVKRSYRLEELVPETDEETFDSPAAVRVQIQRPTVAAAMKRVVEASKTLRNTDFSWAQRNAYEKTFQELEAIDADDDDEGIRAISDWIVERIHDKETLPTSRAVRREAAKFCRTNGYEVRNDEWLGI</sequence>
<dbReference type="KEGG" id="srub:C2R22_12745"/>
<feature type="region of interest" description="Disordered" evidence="1">
    <location>
        <begin position="1"/>
        <end position="38"/>
    </location>
</feature>
<dbReference type="OrthoDB" id="197849at2157"/>
<feature type="compositionally biased region" description="Basic and acidic residues" evidence="1">
    <location>
        <begin position="1"/>
        <end position="36"/>
    </location>
</feature>
<dbReference type="AlphaFoldDB" id="A0A2I8VKE5"/>
<reference evidence="2 3" key="1">
    <citation type="submission" date="2018-01" db="EMBL/GenBank/DDBJ databases">
        <title>Complete genome sequence of Salinigranum rubrum GX10T, an extremely halophilic archaeon isolated from a marine solar saltern.</title>
        <authorList>
            <person name="Han S."/>
        </authorList>
    </citation>
    <scope>NUCLEOTIDE SEQUENCE [LARGE SCALE GENOMIC DNA]</scope>
    <source>
        <strain evidence="2 3">GX10</strain>
    </source>
</reference>
<organism evidence="2 3">
    <name type="scientific">Salinigranum rubrum</name>
    <dbReference type="NCBI Taxonomy" id="755307"/>
    <lineage>
        <taxon>Archaea</taxon>
        <taxon>Methanobacteriati</taxon>
        <taxon>Methanobacteriota</taxon>
        <taxon>Stenosarchaea group</taxon>
        <taxon>Halobacteria</taxon>
        <taxon>Halobacteriales</taxon>
        <taxon>Haloferacaceae</taxon>
        <taxon>Salinigranum</taxon>
    </lineage>
</organism>
<dbReference type="EMBL" id="CP026309">
    <property type="protein sequence ID" value="AUV82402.1"/>
    <property type="molecule type" value="Genomic_DNA"/>
</dbReference>
<keyword evidence="3" id="KW-1185">Reference proteome</keyword>
<accession>A0A2I8VKE5</accession>
<dbReference type="GeneID" id="35592974"/>
<dbReference type="InterPro" id="IPR043899">
    <property type="entry name" value="DUF5789"/>
</dbReference>
<gene>
    <name evidence="2" type="ORF">C2R22_12745</name>
</gene>
<proteinExistence type="predicted"/>
<evidence type="ECO:0000313" key="3">
    <source>
        <dbReference type="Proteomes" id="UP000236584"/>
    </source>
</evidence>
<dbReference type="RefSeq" id="WP_103426091.1">
    <property type="nucleotide sequence ID" value="NZ_CP026309.1"/>
</dbReference>
<dbReference type="Proteomes" id="UP000236584">
    <property type="component" value="Chromosome"/>
</dbReference>
<dbReference type="Pfam" id="PF19102">
    <property type="entry name" value="DUF5789"/>
    <property type="match status" value="1"/>
</dbReference>
<evidence type="ECO:0000256" key="1">
    <source>
        <dbReference type="SAM" id="MobiDB-lite"/>
    </source>
</evidence>